<gene>
    <name evidence="1" type="ORF">SAMN05216417_12920</name>
</gene>
<dbReference type="Proteomes" id="UP000182649">
    <property type="component" value="Unassembled WGS sequence"/>
</dbReference>
<dbReference type="AlphaFoldDB" id="A0A1I7IWJ5"/>
<proteinExistence type="predicted"/>
<dbReference type="EMBL" id="FPBZ01000029">
    <property type="protein sequence ID" value="SFU77315.1"/>
    <property type="molecule type" value="Genomic_DNA"/>
</dbReference>
<accession>A0A1I7IWJ5</accession>
<name>A0A1I7IWJ5_9PROT</name>
<sequence length="65" mass="7123">MKGYNTPPHMVLIALSSPQVCTCALTNRLKSYGRLALKTGPLLFGLSAMPCETQFHNSLIVDDEE</sequence>
<evidence type="ECO:0000313" key="2">
    <source>
        <dbReference type="Proteomes" id="UP000182649"/>
    </source>
</evidence>
<organism evidence="1 2">
    <name type="scientific">Nitrosospira multiformis</name>
    <dbReference type="NCBI Taxonomy" id="1231"/>
    <lineage>
        <taxon>Bacteria</taxon>
        <taxon>Pseudomonadati</taxon>
        <taxon>Pseudomonadota</taxon>
        <taxon>Betaproteobacteria</taxon>
        <taxon>Nitrosomonadales</taxon>
        <taxon>Nitrosomonadaceae</taxon>
        <taxon>Nitrosospira</taxon>
    </lineage>
</organism>
<reference evidence="1 2" key="1">
    <citation type="submission" date="2016-10" db="EMBL/GenBank/DDBJ databases">
        <authorList>
            <person name="de Groot N.N."/>
        </authorList>
    </citation>
    <scope>NUCLEOTIDE SEQUENCE [LARGE SCALE GENOMIC DNA]</scope>
    <source>
        <strain evidence="1 2">Nl14</strain>
    </source>
</reference>
<evidence type="ECO:0000313" key="1">
    <source>
        <dbReference type="EMBL" id="SFU77315.1"/>
    </source>
</evidence>
<protein>
    <submittedName>
        <fullName evidence="1">Uncharacterized protein</fullName>
    </submittedName>
</protein>